<evidence type="ECO:0000313" key="3">
    <source>
        <dbReference type="Proteomes" id="UP000095728"/>
    </source>
</evidence>
<feature type="compositionally biased region" description="Polar residues" evidence="1">
    <location>
        <begin position="106"/>
        <end position="127"/>
    </location>
</feature>
<feature type="region of interest" description="Disordered" evidence="1">
    <location>
        <begin position="100"/>
        <end position="127"/>
    </location>
</feature>
<dbReference type="FunCoup" id="A0A1E5RGS6">
    <property type="interactions" value="1382"/>
</dbReference>
<dbReference type="AlphaFoldDB" id="A0A1E5RGS6"/>
<reference evidence="3" key="1">
    <citation type="journal article" date="2016" name="Genome Announc.">
        <title>Genome sequences of three species of Hanseniaspora isolated from spontaneous wine fermentations.</title>
        <authorList>
            <person name="Sternes P.R."/>
            <person name="Lee D."/>
            <person name="Kutyna D.R."/>
            <person name="Borneman A.R."/>
        </authorList>
    </citation>
    <scope>NUCLEOTIDE SEQUENCE [LARGE SCALE GENOMIC DNA]</scope>
    <source>
        <strain evidence="3">AWRI3579</strain>
    </source>
</reference>
<accession>A0A1E5RGS6</accession>
<keyword evidence="3" id="KW-1185">Reference proteome</keyword>
<feature type="region of interest" description="Disordered" evidence="1">
    <location>
        <begin position="686"/>
        <end position="729"/>
    </location>
</feature>
<evidence type="ECO:0000313" key="2">
    <source>
        <dbReference type="EMBL" id="OEJ86108.1"/>
    </source>
</evidence>
<feature type="compositionally biased region" description="Basic and acidic residues" evidence="1">
    <location>
        <begin position="479"/>
        <end position="492"/>
    </location>
</feature>
<feature type="region of interest" description="Disordered" evidence="1">
    <location>
        <begin position="583"/>
        <end position="613"/>
    </location>
</feature>
<dbReference type="OrthoDB" id="4065241at2759"/>
<dbReference type="InterPro" id="IPR006774">
    <property type="entry name" value="BAF1_ABF1"/>
</dbReference>
<protein>
    <submittedName>
        <fullName evidence="2">ARS-binding factor 1</fullName>
    </submittedName>
</protein>
<sequence>MAPTYRQKIRILRLGENSYEFEDALVNRELTEKRFDSLSHFHNEVLNPYELKFKIPTILKNSHKMRHFTFACSCTDCPFTIMLSTTKNFGNTEFNIHDSTKEFSGKPSQSSFYSNTTSTAPTTLNGKSIATNDGAPVTGFSSFSVIKPAISSNKVKKQDFFYKDKKSGNNKSSSKLKNEEENIFEGEGIKVRLEESDNDGDGDGDGDGGEHSQSTSSRKGIAGFKKSKNKQQNADIEDDEDLTDTEDEERRDIPNLEQNMEDEDVTKQYGPFAVTKILLEHNHSVNPNVNSIEGLKEFILIKIPKVLHDDLKFDRLLKDLFENTVAKDLAKQYGIENTTNYMGKDNILKEKSPNTTLFSSQNSEDKKFKIAAYIRESGLLDVLEKKYVLKPTDVLADKAFSKSINRKITTYKSRLFTRLKKEFVANREKMISEQLEAIQQETDRGKNNRTSNNGSKKGQKKRKSSTALDETSSKRKQPKSNERKENNLMRVENDESQLISDALNATESLGANNIDTSLTETSPENIDFVLKNTRHLTNPTMVNNNVTEQNTLTGIDKHQDETLNDKKTQEAWALLKSHTEAFATMNKKKSSKSSSSKHSKKKKKKSSSKHNTVDDAATAVAAVAAVEAVAMNSDLPLSDHHIDHHIDHHHHHHHHLEDTEGMPEDLKNVVAHLDFMDSPLKYRSELEDRSDKNSETMMHERGFDHHERKNEDIGELVENDDNIQPELKM</sequence>
<dbReference type="GO" id="GO:0003677">
    <property type="term" value="F:DNA binding"/>
    <property type="evidence" value="ECO:0007669"/>
    <property type="project" value="InterPro"/>
</dbReference>
<gene>
    <name evidence="2" type="ORF">AWRI3579_g1420</name>
</gene>
<dbReference type="Pfam" id="PF04684">
    <property type="entry name" value="BAF1_ABF1"/>
    <property type="match status" value="2"/>
</dbReference>
<dbReference type="GO" id="GO:0006338">
    <property type="term" value="P:chromatin remodeling"/>
    <property type="evidence" value="ECO:0007669"/>
    <property type="project" value="InterPro"/>
</dbReference>
<feature type="compositionally biased region" description="Basic residues" evidence="1">
    <location>
        <begin position="586"/>
        <end position="608"/>
    </location>
</feature>
<dbReference type="GO" id="GO:0005634">
    <property type="term" value="C:nucleus"/>
    <property type="evidence" value="ECO:0007669"/>
    <property type="project" value="InterPro"/>
</dbReference>
<feature type="region of interest" description="Disordered" evidence="1">
    <location>
        <begin position="166"/>
        <end position="266"/>
    </location>
</feature>
<dbReference type="InParanoid" id="A0A1E5RGS6"/>
<feature type="compositionally biased region" description="Acidic residues" evidence="1">
    <location>
        <begin position="235"/>
        <end position="247"/>
    </location>
</feature>
<feature type="compositionally biased region" description="Acidic residues" evidence="1">
    <location>
        <begin position="713"/>
        <end position="723"/>
    </location>
</feature>
<comment type="caution">
    <text evidence="2">The sequence shown here is derived from an EMBL/GenBank/DDBJ whole genome shotgun (WGS) entry which is preliminary data.</text>
</comment>
<feature type="compositionally biased region" description="Basic and acidic residues" evidence="1">
    <location>
        <begin position="686"/>
        <end position="712"/>
    </location>
</feature>
<evidence type="ECO:0000256" key="1">
    <source>
        <dbReference type="SAM" id="MobiDB-lite"/>
    </source>
</evidence>
<dbReference type="STRING" id="56408.A0A1E5RGS6"/>
<organism evidence="2 3">
    <name type="scientific">Hanseniaspora osmophila</name>
    <dbReference type="NCBI Taxonomy" id="56408"/>
    <lineage>
        <taxon>Eukaryota</taxon>
        <taxon>Fungi</taxon>
        <taxon>Dikarya</taxon>
        <taxon>Ascomycota</taxon>
        <taxon>Saccharomycotina</taxon>
        <taxon>Saccharomycetes</taxon>
        <taxon>Saccharomycodales</taxon>
        <taxon>Saccharomycodaceae</taxon>
        <taxon>Hanseniaspora</taxon>
    </lineage>
</organism>
<feature type="compositionally biased region" description="Acidic residues" evidence="1">
    <location>
        <begin position="196"/>
        <end position="207"/>
    </location>
</feature>
<name>A0A1E5RGS6_9ASCO</name>
<dbReference type="Proteomes" id="UP000095728">
    <property type="component" value="Unassembled WGS sequence"/>
</dbReference>
<dbReference type="EMBL" id="LPNM01000006">
    <property type="protein sequence ID" value="OEJ86108.1"/>
    <property type="molecule type" value="Genomic_DNA"/>
</dbReference>
<proteinExistence type="predicted"/>
<feature type="region of interest" description="Disordered" evidence="1">
    <location>
        <begin position="439"/>
        <end position="492"/>
    </location>
</feature>